<dbReference type="Gene3D" id="1.10.287.130">
    <property type="match status" value="1"/>
</dbReference>
<feature type="transmembrane region" description="Helical" evidence="7">
    <location>
        <begin position="244"/>
        <end position="265"/>
    </location>
</feature>
<feature type="signal peptide" evidence="8">
    <location>
        <begin position="1"/>
        <end position="34"/>
    </location>
</feature>
<accession>A0A839IY21</accession>
<keyword evidence="7" id="KW-0472">Membrane</keyword>
<dbReference type="RefSeq" id="WP_182812095.1">
    <property type="nucleotide sequence ID" value="NZ_JACJFM010000061.1"/>
</dbReference>
<feature type="transmembrane region" description="Helical" evidence="7">
    <location>
        <begin position="310"/>
        <end position="327"/>
    </location>
</feature>
<dbReference type="InterPro" id="IPR050351">
    <property type="entry name" value="BphY/WalK/GraS-like"/>
</dbReference>
<dbReference type="InterPro" id="IPR036890">
    <property type="entry name" value="HATPase_C_sf"/>
</dbReference>
<dbReference type="SMART" id="SM00387">
    <property type="entry name" value="HATPase_c"/>
    <property type="match status" value="1"/>
</dbReference>
<evidence type="ECO:0000256" key="8">
    <source>
        <dbReference type="SAM" id="SignalP"/>
    </source>
</evidence>
<dbReference type="PANTHER" id="PTHR45453">
    <property type="entry name" value="PHOSPHATE REGULON SENSOR PROTEIN PHOR"/>
    <property type="match status" value="1"/>
</dbReference>
<gene>
    <name evidence="10" type="ORF">H4O21_23500</name>
</gene>
<dbReference type="GO" id="GO:0004721">
    <property type="term" value="F:phosphoprotein phosphatase activity"/>
    <property type="evidence" value="ECO:0007669"/>
    <property type="project" value="TreeGrafter"/>
</dbReference>
<evidence type="ECO:0000259" key="9">
    <source>
        <dbReference type="PROSITE" id="PS50109"/>
    </source>
</evidence>
<dbReference type="EC" id="2.7.13.3" evidence="2"/>
<feature type="transmembrane region" description="Helical" evidence="7">
    <location>
        <begin position="333"/>
        <end position="353"/>
    </location>
</feature>
<dbReference type="InterPro" id="IPR003661">
    <property type="entry name" value="HisK_dim/P_dom"/>
</dbReference>
<keyword evidence="3" id="KW-0597">Phosphoprotein</keyword>
<feature type="transmembrane region" description="Helical" evidence="7">
    <location>
        <begin position="277"/>
        <end position="298"/>
    </location>
</feature>
<dbReference type="InterPro" id="IPR005467">
    <property type="entry name" value="His_kinase_dom"/>
</dbReference>
<keyword evidence="8" id="KW-0732">Signal</keyword>
<keyword evidence="6" id="KW-0902">Two-component regulatory system</keyword>
<comment type="catalytic activity">
    <reaction evidence="1">
        <text>ATP + protein L-histidine = ADP + protein N-phospho-L-histidine.</text>
        <dbReference type="EC" id="2.7.13.3"/>
    </reaction>
</comment>
<dbReference type="PANTHER" id="PTHR45453:SF1">
    <property type="entry name" value="PHOSPHATE REGULON SENSOR PROTEIN PHOR"/>
    <property type="match status" value="1"/>
</dbReference>
<dbReference type="InterPro" id="IPR011622">
    <property type="entry name" value="7TMR_DISM_rcpt_extracell_dom2"/>
</dbReference>
<protein>
    <recommendedName>
        <fullName evidence="2">histidine kinase</fullName>
        <ecNumber evidence="2">2.7.13.3</ecNumber>
    </recommendedName>
</protein>
<dbReference type="SUPFAM" id="SSF55874">
    <property type="entry name" value="ATPase domain of HSP90 chaperone/DNA topoisomerase II/histidine kinase"/>
    <property type="match status" value="1"/>
</dbReference>
<dbReference type="GO" id="GO:0000155">
    <property type="term" value="F:phosphorelay sensor kinase activity"/>
    <property type="evidence" value="ECO:0007669"/>
    <property type="project" value="InterPro"/>
</dbReference>
<dbReference type="InterPro" id="IPR036097">
    <property type="entry name" value="HisK_dim/P_sf"/>
</dbReference>
<evidence type="ECO:0000256" key="1">
    <source>
        <dbReference type="ARBA" id="ARBA00000085"/>
    </source>
</evidence>
<evidence type="ECO:0000256" key="4">
    <source>
        <dbReference type="ARBA" id="ARBA00022679"/>
    </source>
</evidence>
<dbReference type="Gene3D" id="2.60.40.2380">
    <property type="match status" value="1"/>
</dbReference>
<feature type="chain" id="PRO_5032960881" description="histidine kinase" evidence="8">
    <location>
        <begin position="35"/>
        <end position="698"/>
    </location>
</feature>
<name>A0A839IY21_9GAMM</name>
<dbReference type="EMBL" id="JACJFM010000061">
    <property type="protein sequence ID" value="MBB1489580.1"/>
    <property type="molecule type" value="Genomic_DNA"/>
</dbReference>
<dbReference type="Pfam" id="PF07695">
    <property type="entry name" value="7TMR-DISM_7TM"/>
    <property type="match status" value="1"/>
</dbReference>
<dbReference type="Pfam" id="PF00512">
    <property type="entry name" value="HisKA"/>
    <property type="match status" value="1"/>
</dbReference>
<evidence type="ECO:0000256" key="2">
    <source>
        <dbReference type="ARBA" id="ARBA00012438"/>
    </source>
</evidence>
<evidence type="ECO:0000256" key="3">
    <source>
        <dbReference type="ARBA" id="ARBA00022553"/>
    </source>
</evidence>
<keyword evidence="4" id="KW-0808">Transferase</keyword>
<feature type="domain" description="Histidine kinase" evidence="9">
    <location>
        <begin position="473"/>
        <end position="687"/>
    </location>
</feature>
<dbReference type="Proteomes" id="UP000565262">
    <property type="component" value="Unassembled WGS sequence"/>
</dbReference>
<feature type="transmembrane region" description="Helical" evidence="7">
    <location>
        <begin position="365"/>
        <end position="387"/>
    </location>
</feature>
<dbReference type="GO" id="GO:0005886">
    <property type="term" value="C:plasma membrane"/>
    <property type="evidence" value="ECO:0007669"/>
    <property type="project" value="TreeGrafter"/>
</dbReference>
<sequence>MNYSNNLINRQYIFLRAALVALLLTTILSTLAHARNNQPPYHADNHQILTLSPGTGSYSLYGYLQHLPGVTANQTFSQTVQAFQEKQFIPVNGFLNLGYTLQTSWVSFSLKLPEDNPEQYILWLSPYMLNFIDIYVQEGTDELNPEHYRHYAFGDNRPVNTQTLRHSRHLLPLDMIPGKSYRLFIRTQTTSSHVLRAWIRTEAETISESNTHIIWLAAFVACALLLGAIALLQAIRLKSRIQFWYGCYLLSEACTQIGMQGFLPLLIPEYAHLIADWLTGSGAAGVYLSMSCIIIHILNTQQDHPWFHRYLTLLIALACLTFPLSGTEGYIPIQYLLVPMGLFVMPVSTVLYFRKNPAFDRSQRLFFLFFLICSTGITVHLLRLAGILPVNELTFGAMMLIAVLHMLLLNLALSEKLLDAEQKARYAAERSESRAIDLAKEMTRELVASKQNLETALSKEQQALKEQSRFLDMISHEYRTPLAIIRTNLDILDLKLETENNSQNNLKAMFTATRRLQEIFDTQLRKGEISYQITPEKQRTDAAQLITDIFADASSLWSDQNINLINDSEGRIQLDADPALIKTLIFNLLDNAMKYSPADSQINCRLSKLPGSHLQLTVCNPLCSTDSIEIDQLCDKYVRGSNSSGSSGLGLGLYLIKRIAQVHDGQLNISLPDQQHFQAELILPLCSAIETEVSEYGQ</sequence>
<keyword evidence="7" id="KW-0812">Transmembrane</keyword>
<keyword evidence="7" id="KW-1133">Transmembrane helix</keyword>
<dbReference type="GO" id="GO:0016036">
    <property type="term" value="P:cellular response to phosphate starvation"/>
    <property type="evidence" value="ECO:0007669"/>
    <property type="project" value="TreeGrafter"/>
</dbReference>
<evidence type="ECO:0000256" key="7">
    <source>
        <dbReference type="SAM" id="Phobius"/>
    </source>
</evidence>
<dbReference type="Gene3D" id="3.30.565.10">
    <property type="entry name" value="Histidine kinase-like ATPase, C-terminal domain"/>
    <property type="match status" value="1"/>
</dbReference>
<evidence type="ECO:0000256" key="5">
    <source>
        <dbReference type="ARBA" id="ARBA00022777"/>
    </source>
</evidence>
<dbReference type="Pfam" id="PF02518">
    <property type="entry name" value="HATPase_c"/>
    <property type="match status" value="1"/>
</dbReference>
<dbReference type="InterPro" id="IPR011623">
    <property type="entry name" value="7TMR_DISM_rcpt_extracell_dom1"/>
</dbReference>
<organism evidence="10 11">
    <name type="scientific">Oceanospirillum sediminis</name>
    <dbReference type="NCBI Taxonomy" id="2760088"/>
    <lineage>
        <taxon>Bacteria</taxon>
        <taxon>Pseudomonadati</taxon>
        <taxon>Pseudomonadota</taxon>
        <taxon>Gammaproteobacteria</taxon>
        <taxon>Oceanospirillales</taxon>
        <taxon>Oceanospirillaceae</taxon>
        <taxon>Oceanospirillum</taxon>
    </lineage>
</organism>
<dbReference type="CDD" id="cd00082">
    <property type="entry name" value="HisKA"/>
    <property type="match status" value="1"/>
</dbReference>
<evidence type="ECO:0000313" key="11">
    <source>
        <dbReference type="Proteomes" id="UP000565262"/>
    </source>
</evidence>
<evidence type="ECO:0000313" key="10">
    <source>
        <dbReference type="EMBL" id="MBB1489580.1"/>
    </source>
</evidence>
<keyword evidence="5 10" id="KW-0418">Kinase</keyword>
<dbReference type="SMART" id="SM00388">
    <property type="entry name" value="HisKA"/>
    <property type="match status" value="1"/>
</dbReference>
<proteinExistence type="predicted"/>
<dbReference type="SUPFAM" id="SSF47384">
    <property type="entry name" value="Homodimeric domain of signal transducing histidine kinase"/>
    <property type="match status" value="1"/>
</dbReference>
<feature type="transmembrane region" description="Helical" evidence="7">
    <location>
        <begin position="213"/>
        <end position="232"/>
    </location>
</feature>
<dbReference type="PROSITE" id="PS50109">
    <property type="entry name" value="HIS_KIN"/>
    <property type="match status" value="1"/>
</dbReference>
<evidence type="ECO:0000256" key="6">
    <source>
        <dbReference type="ARBA" id="ARBA00023012"/>
    </source>
</evidence>
<reference evidence="10 11" key="1">
    <citation type="submission" date="2020-08" db="EMBL/GenBank/DDBJ databases">
        <title>Oceanospirillum sp. nov. isolated from marine sediment.</title>
        <authorList>
            <person name="Ji X."/>
        </authorList>
    </citation>
    <scope>NUCLEOTIDE SEQUENCE [LARGE SCALE GENOMIC DNA]</scope>
    <source>
        <strain evidence="10 11">D5</strain>
    </source>
</reference>
<keyword evidence="11" id="KW-1185">Reference proteome</keyword>
<dbReference type="InterPro" id="IPR003594">
    <property type="entry name" value="HATPase_dom"/>
</dbReference>
<dbReference type="Pfam" id="PF07696">
    <property type="entry name" value="7TMR-DISMED2"/>
    <property type="match status" value="1"/>
</dbReference>
<comment type="caution">
    <text evidence="10">The sequence shown here is derived from an EMBL/GenBank/DDBJ whole genome shotgun (WGS) entry which is preliminary data.</text>
</comment>
<feature type="transmembrane region" description="Helical" evidence="7">
    <location>
        <begin position="393"/>
        <end position="413"/>
    </location>
</feature>
<dbReference type="AlphaFoldDB" id="A0A839IY21"/>